<proteinExistence type="predicted"/>
<dbReference type="STRING" id="1176587.A8C56_20920"/>
<gene>
    <name evidence="1" type="ORF">A8C56_20920</name>
</gene>
<protein>
    <recommendedName>
        <fullName evidence="3">KTSC domain-containing protein</fullName>
    </recommendedName>
</protein>
<dbReference type="AlphaFoldDB" id="A0A1A9I6B4"/>
<accession>A0A1A9I6B4</accession>
<evidence type="ECO:0000313" key="1">
    <source>
        <dbReference type="EMBL" id="ANH83113.1"/>
    </source>
</evidence>
<reference evidence="1 2" key="1">
    <citation type="submission" date="2016-05" db="EMBL/GenBank/DDBJ databases">
        <title>Niabella ginsenosidivorans BS26 whole genome sequencing.</title>
        <authorList>
            <person name="Im W.T."/>
            <person name="Siddiqi M.Z."/>
        </authorList>
    </citation>
    <scope>NUCLEOTIDE SEQUENCE [LARGE SCALE GENOMIC DNA]</scope>
    <source>
        <strain evidence="1 2">BS26</strain>
    </source>
</reference>
<dbReference type="OrthoDB" id="7775479at2"/>
<keyword evidence="2" id="KW-1185">Reference proteome</keyword>
<evidence type="ECO:0000313" key="2">
    <source>
        <dbReference type="Proteomes" id="UP000077667"/>
    </source>
</evidence>
<evidence type="ECO:0008006" key="3">
    <source>
        <dbReference type="Google" id="ProtNLM"/>
    </source>
</evidence>
<organism evidence="1 2">
    <name type="scientific">Niabella ginsenosidivorans</name>
    <dbReference type="NCBI Taxonomy" id="1176587"/>
    <lineage>
        <taxon>Bacteria</taxon>
        <taxon>Pseudomonadati</taxon>
        <taxon>Bacteroidota</taxon>
        <taxon>Chitinophagia</taxon>
        <taxon>Chitinophagales</taxon>
        <taxon>Chitinophagaceae</taxon>
        <taxon>Niabella</taxon>
    </lineage>
</organism>
<dbReference type="RefSeq" id="WP_067760388.1">
    <property type="nucleotide sequence ID" value="NZ_CP015772.1"/>
</dbReference>
<dbReference type="KEGG" id="nia:A8C56_20920"/>
<name>A0A1A9I6B4_9BACT</name>
<dbReference type="EMBL" id="CP015772">
    <property type="protein sequence ID" value="ANH83113.1"/>
    <property type="molecule type" value="Genomic_DNA"/>
</dbReference>
<dbReference type="Proteomes" id="UP000077667">
    <property type="component" value="Chromosome"/>
</dbReference>
<sequence>MERYKNTGGNSGISFFETGTDYILVKFSDTARPYKYSYQKAGCCHVEKMKALARKGSGLNTYINQYVKDLYD</sequence>